<feature type="region of interest" description="Disordered" evidence="1">
    <location>
        <begin position="16"/>
        <end position="59"/>
    </location>
</feature>
<organism evidence="2 3">
    <name type="scientific">Agrobacterium pusense</name>
    <dbReference type="NCBI Taxonomy" id="648995"/>
    <lineage>
        <taxon>Bacteria</taxon>
        <taxon>Pseudomonadati</taxon>
        <taxon>Pseudomonadota</taxon>
        <taxon>Alphaproteobacteria</taxon>
        <taxon>Hyphomicrobiales</taxon>
        <taxon>Rhizobiaceae</taxon>
        <taxon>Rhizobium/Agrobacterium group</taxon>
        <taxon>Agrobacterium</taxon>
    </lineage>
</organism>
<evidence type="ECO:0000256" key="1">
    <source>
        <dbReference type="SAM" id="MobiDB-lite"/>
    </source>
</evidence>
<dbReference type="AlphaFoldDB" id="U4Q5V7"/>
<evidence type="ECO:0000313" key="3">
    <source>
        <dbReference type="Proteomes" id="UP000016944"/>
    </source>
</evidence>
<evidence type="ECO:0000313" key="2">
    <source>
        <dbReference type="EMBL" id="CDI11448.1"/>
    </source>
</evidence>
<sequence>MKRRMETLAHLRDQCPQGRTVFHPPPHERQYHSATKSSYKGLAIQGSPPTTSDTQRLSVGFNTPTKWRDLGSQLWDFAAW</sequence>
<reference evidence="2 3" key="1">
    <citation type="journal article" date="2013" name="Genome Announc.">
        <title>Complete Genome Sequence of the Sesbania Symbiont and Rice Growth-Promoting Endophyte Rhizobium sp. Strain IRBG74.</title>
        <authorList>
            <person name="Crook M.B."/>
            <person name="Mitra S."/>
            <person name="Ane J.M."/>
            <person name="Sadowsky M.J."/>
            <person name="Gyaneshwar P."/>
        </authorList>
    </citation>
    <scope>NUCLEOTIDE SEQUENCE [LARGE SCALE GENOMIC DNA]</scope>
    <source>
        <strain evidence="2 3">IRBG74</strain>
    </source>
</reference>
<gene>
    <name evidence="2" type="ORF">BN877_II1662</name>
</gene>
<accession>U4Q5V7</accession>
<protein>
    <submittedName>
        <fullName evidence="2">Uncharacterized protein</fullName>
    </submittedName>
</protein>
<proteinExistence type="predicted"/>
<dbReference type="Proteomes" id="UP000016944">
    <property type="component" value="Chromosome II"/>
</dbReference>
<dbReference type="HOGENOM" id="CLU_2587313_0_0_5"/>
<name>U4Q5V7_9HYPH</name>
<dbReference type="KEGG" id="rir:BN877_II1662"/>
<dbReference type="EMBL" id="HG518323">
    <property type="protein sequence ID" value="CDI11448.1"/>
    <property type="molecule type" value="Genomic_DNA"/>
</dbReference>
<feature type="compositionally biased region" description="Polar residues" evidence="1">
    <location>
        <begin position="47"/>
        <end position="59"/>
    </location>
</feature>